<name>A0A7J6SGI6_PEROL</name>
<dbReference type="GO" id="GO:0007030">
    <property type="term" value="P:Golgi organization"/>
    <property type="evidence" value="ECO:0007669"/>
    <property type="project" value="TreeGrafter"/>
</dbReference>
<dbReference type="AlphaFoldDB" id="A0A7J6SGI6"/>
<comment type="subcellular location">
    <subcellularLocation>
        <location evidence="1">Golgi apparatus membrane</location>
        <topology evidence="1">Peripheral membrane protein</topology>
    </subcellularLocation>
</comment>
<evidence type="ECO:0000256" key="1">
    <source>
        <dbReference type="ARBA" id="ARBA00004395"/>
    </source>
</evidence>
<dbReference type="GO" id="GO:0017119">
    <property type="term" value="C:Golgi transport complex"/>
    <property type="evidence" value="ECO:0007669"/>
    <property type="project" value="InterPro"/>
</dbReference>
<dbReference type="GO" id="GO:0006890">
    <property type="term" value="P:retrograde vesicle-mediated transport, Golgi to endoplasmic reticulum"/>
    <property type="evidence" value="ECO:0007669"/>
    <property type="project" value="TreeGrafter"/>
</dbReference>
<keyword evidence="6" id="KW-0333">Golgi apparatus</keyword>
<evidence type="ECO:0000256" key="3">
    <source>
        <dbReference type="ARBA" id="ARBA00020984"/>
    </source>
</evidence>
<dbReference type="Proteomes" id="UP000553632">
    <property type="component" value="Unassembled WGS sequence"/>
</dbReference>
<evidence type="ECO:0000256" key="9">
    <source>
        <dbReference type="SAM" id="MobiDB-lite"/>
    </source>
</evidence>
<dbReference type="InterPro" id="IPR019335">
    <property type="entry name" value="COG7"/>
</dbReference>
<evidence type="ECO:0000313" key="10">
    <source>
        <dbReference type="EMBL" id="KAF4731795.1"/>
    </source>
</evidence>
<keyword evidence="5" id="KW-0653">Protein transport</keyword>
<evidence type="ECO:0000256" key="6">
    <source>
        <dbReference type="ARBA" id="ARBA00023034"/>
    </source>
</evidence>
<keyword evidence="7" id="KW-0472">Membrane</keyword>
<keyword evidence="11" id="KW-1185">Reference proteome</keyword>
<feature type="compositionally biased region" description="Low complexity" evidence="9">
    <location>
        <begin position="268"/>
        <end position="280"/>
    </location>
</feature>
<protein>
    <recommendedName>
        <fullName evidence="3">Conserved oligomeric Golgi complex subunit 7</fullName>
    </recommendedName>
    <alternativeName>
        <fullName evidence="8">Component of oligomeric Golgi complex 7</fullName>
    </alternativeName>
</protein>
<comment type="similarity">
    <text evidence="2">Belongs to the COG7 family.</text>
</comment>
<feature type="region of interest" description="Disordered" evidence="9">
    <location>
        <begin position="412"/>
        <end position="434"/>
    </location>
</feature>
<dbReference type="InterPro" id="IPR013169">
    <property type="entry name" value="mRNA_splic_Cwf18-like"/>
</dbReference>
<proteinExistence type="inferred from homology"/>
<comment type="caution">
    <text evidence="10">The sequence shown here is derived from an EMBL/GenBank/DDBJ whole genome shotgun (WGS) entry which is preliminary data.</text>
</comment>
<evidence type="ECO:0000256" key="2">
    <source>
        <dbReference type="ARBA" id="ARBA00005831"/>
    </source>
</evidence>
<evidence type="ECO:0000256" key="5">
    <source>
        <dbReference type="ARBA" id="ARBA00022927"/>
    </source>
</evidence>
<organism evidence="10 11">
    <name type="scientific">Perkinsus olseni</name>
    <name type="common">Perkinsus atlanticus</name>
    <dbReference type="NCBI Taxonomy" id="32597"/>
    <lineage>
        <taxon>Eukaryota</taxon>
        <taxon>Sar</taxon>
        <taxon>Alveolata</taxon>
        <taxon>Perkinsozoa</taxon>
        <taxon>Perkinsea</taxon>
        <taxon>Perkinsida</taxon>
        <taxon>Perkinsidae</taxon>
        <taxon>Perkinsus</taxon>
    </lineage>
</organism>
<dbReference type="PANTHER" id="PTHR21443:SF0">
    <property type="entry name" value="CONSERVED OLIGOMERIC GOLGI COMPLEX SUBUNIT 7"/>
    <property type="match status" value="1"/>
</dbReference>
<evidence type="ECO:0000313" key="11">
    <source>
        <dbReference type="Proteomes" id="UP000553632"/>
    </source>
</evidence>
<keyword evidence="4" id="KW-0813">Transport</keyword>
<gene>
    <name evidence="10" type="primary">CCDC12_1</name>
    <name evidence="10" type="ORF">FOZ63_006624</name>
</gene>
<dbReference type="OMA" id="MRFQSYT"/>
<dbReference type="GO" id="GO:0000139">
    <property type="term" value="C:Golgi membrane"/>
    <property type="evidence" value="ECO:0007669"/>
    <property type="project" value="UniProtKB-SubCell"/>
</dbReference>
<feature type="region of interest" description="Disordered" evidence="9">
    <location>
        <begin position="268"/>
        <end position="298"/>
    </location>
</feature>
<evidence type="ECO:0000256" key="8">
    <source>
        <dbReference type="ARBA" id="ARBA00031345"/>
    </source>
</evidence>
<dbReference type="PANTHER" id="PTHR21443">
    <property type="entry name" value="CONSERVED OLIGOMERIC GOLGI COMPLEX COMPONENT 7"/>
    <property type="match status" value="1"/>
</dbReference>
<sequence length="975" mass="106933">MATPVRPSPTSRDDVLKELASSLSEHGTSAAGFDPVEWLMKELRKAAKEGTSIDAALPRLNSNLNALAQETSAMVDSQSSQLMSSMPTVMHDLECMKKDVATGEEKLTRLLGELGSKDKEEQRQTQLFIAKVDSGKEKLQAARTALGEANNWDKRIQELDGLLHSGEFTEFKGKMSEVKEALNGGLKMLPDYDDRWQQIEAMEMSLHREVRRKVGSAIDRCNPKQLRVCYDAYQDNSGDNSGLEEFDDAVCTAMNTVVQRKWTASLQSSSSSSATTSSEGEGVDEVLSESEEEGGVRDNDGVIGFFHALAEALQERLETLAAVTADGDGLLMRKCIYSAMKELFGPWAPSCKSLPHHPKQFLYSLMRGFNHLKRKMHFEDDEWSQICEQKLIDGKLLESLVPGLFLPSEAEAGGGLGNPLSSEEEIEEEEEQRRSRLSLADGLISLETRVMKHQTAIVRSGAAEMDASLPAAALAPLWMGEVHNLYDSYWYTTVNRSISSMVSRVFKTYSAQGDCNADFSSLLANCRSIHQSVGSLRVGAEEFSSQLVSIARKASEKARESENEDASIAAILACIGPLRDDEDGHQVASVDEVCQRVDRLIIEGLCSPITKRILKGYGTQPVWSGSGGRGPQAGAAAAAAPASSSIMPSTAVTSLSEYLFLFVPYLSKESSNGSADNGDDVLRSQWVPAVFQRAAQTIITEIDGITTITPPGLKQLNTDLSYSLKIILSLWNGCRPEEELPEADSMKKWIHATEILMDTSSSSAAVEQAKDDPIVMKLSKALEAAQAAQPSGTTKSSRSVEGIIMRFQSYTPLAESLKDLKKEPVSAEPIEEELNAELDQVMDYAQIEENRASILPRRPNWDLRRMYAERTSHLSKQTERCLLRLMQEEIRKTEGAPTEEGILRRVELLFDGTGAATLATTPATGTAGGVSESPEEMEVTEEDREFRHLARTFRGKPAATAEGELEEEVRPSSKT</sequence>
<reference evidence="10 11" key="1">
    <citation type="submission" date="2020-04" db="EMBL/GenBank/DDBJ databases">
        <title>Perkinsus olseni comparative genomics.</title>
        <authorList>
            <person name="Bogema D.R."/>
        </authorList>
    </citation>
    <scope>NUCLEOTIDE SEQUENCE [LARGE SCALE GENOMIC DNA]</scope>
    <source>
        <strain evidence="10 11">ATCC PRA-207</strain>
    </source>
</reference>
<feature type="compositionally biased region" description="Low complexity" evidence="9">
    <location>
        <begin position="918"/>
        <end position="932"/>
    </location>
</feature>
<feature type="region of interest" description="Disordered" evidence="9">
    <location>
        <begin position="952"/>
        <end position="975"/>
    </location>
</feature>
<accession>A0A7J6SGI6</accession>
<evidence type="ECO:0000256" key="4">
    <source>
        <dbReference type="ARBA" id="ARBA00022448"/>
    </source>
</evidence>
<dbReference type="GO" id="GO:0006886">
    <property type="term" value="P:intracellular protein transport"/>
    <property type="evidence" value="ECO:0007669"/>
    <property type="project" value="InterPro"/>
</dbReference>
<dbReference type="EMBL" id="JABANO010018466">
    <property type="protein sequence ID" value="KAF4731795.1"/>
    <property type="molecule type" value="Genomic_DNA"/>
</dbReference>
<evidence type="ECO:0000256" key="7">
    <source>
        <dbReference type="ARBA" id="ARBA00023136"/>
    </source>
</evidence>
<feature type="compositionally biased region" description="Acidic residues" evidence="9">
    <location>
        <begin position="281"/>
        <end position="293"/>
    </location>
</feature>
<dbReference type="Pfam" id="PF08315">
    <property type="entry name" value="cwf18"/>
    <property type="match status" value="1"/>
</dbReference>
<dbReference type="Pfam" id="PF10191">
    <property type="entry name" value="COG7"/>
    <property type="match status" value="1"/>
</dbReference>
<feature type="region of interest" description="Disordered" evidence="9">
    <location>
        <begin position="918"/>
        <end position="940"/>
    </location>
</feature>